<gene>
    <name evidence="2" type="ORF">CQA76_05625</name>
</gene>
<dbReference type="Proteomes" id="UP000310353">
    <property type="component" value="Unassembled WGS sequence"/>
</dbReference>
<evidence type="ECO:0000313" key="3">
    <source>
        <dbReference type="Proteomes" id="UP000310353"/>
    </source>
</evidence>
<keyword evidence="3" id="KW-1185">Reference proteome</keyword>
<protein>
    <submittedName>
        <fullName evidence="2">Flagellar protein</fullName>
    </submittedName>
</protein>
<keyword evidence="2" id="KW-0966">Cell projection</keyword>
<dbReference type="Gene3D" id="1.25.40.10">
    <property type="entry name" value="Tetratricopeptide repeat domain"/>
    <property type="match status" value="2"/>
</dbReference>
<comment type="caution">
    <text evidence="2">The sequence shown here is derived from an EMBL/GenBank/DDBJ whole genome shotgun (WGS) entry which is preliminary data.</text>
</comment>
<dbReference type="InterPro" id="IPR055917">
    <property type="entry name" value="DUF7494"/>
</dbReference>
<organism evidence="2 3">
    <name type="scientific">Campylobacter aviculae</name>
    <dbReference type="NCBI Taxonomy" id="2510190"/>
    <lineage>
        <taxon>Bacteria</taxon>
        <taxon>Pseudomonadati</taxon>
        <taxon>Campylobacterota</taxon>
        <taxon>Epsilonproteobacteria</taxon>
        <taxon>Campylobacterales</taxon>
        <taxon>Campylobacteraceae</taxon>
        <taxon>Campylobacter</taxon>
    </lineage>
</organism>
<feature type="domain" description="DUF7494" evidence="1">
    <location>
        <begin position="17"/>
        <end position="130"/>
    </location>
</feature>
<name>A0A4U7BNX6_9BACT</name>
<dbReference type="EMBL" id="NXMA01000008">
    <property type="protein sequence ID" value="TKX31930.1"/>
    <property type="molecule type" value="Genomic_DNA"/>
</dbReference>
<accession>A0A4U7BNX6</accession>
<dbReference type="AlphaFoldDB" id="A0A4U7BNX6"/>
<evidence type="ECO:0000259" key="1">
    <source>
        <dbReference type="Pfam" id="PF24323"/>
    </source>
</evidence>
<keyword evidence="2" id="KW-0969">Cilium</keyword>
<dbReference type="SMART" id="SM00028">
    <property type="entry name" value="TPR"/>
    <property type="match status" value="4"/>
</dbReference>
<dbReference type="OrthoDB" id="5337154at2"/>
<proteinExistence type="predicted"/>
<dbReference type="SUPFAM" id="SSF48452">
    <property type="entry name" value="TPR-like"/>
    <property type="match status" value="1"/>
</dbReference>
<evidence type="ECO:0000313" key="2">
    <source>
        <dbReference type="EMBL" id="TKX31930.1"/>
    </source>
</evidence>
<sequence>MRIIFLVLLNVYTLFSFELTLNTGRENNQTFAVLHVKNDLDFTCQKNTIEDKMHFECDIAGVVDNKLNDQSFSTFDLKFIKNPQKIKMIILPKTDAKMFDSSQNIYIDKELSLSNTHKSKNFTFVFTPELIQPKNYDGINFNINFPHESLPYIGALDLNSNPVIIPQSADINTYLRVKSEYDKGNYAQVAIDTDNAIQRYRNSIFMSEFILYKLRAQNQLYTQDPNVRDRKILDKMILDAKNWTRTFTSDRNFFEVSYIMLRTYIALSQPSNIEYMMSILNNEPNNYFSQLAKLDYADYLYSLRERGRAIDIYENTYFNTKNLDLAARAAMSLAKDFLLNNRISMALQYINTILKANPEYFGKDVFRSLELAKLFDQNKQYEISANIYQNILNNITQIDKNYEETLKSLALSLSKTQKIDEAKKYLDLYLNKYLDDGKYTDEIKKANDEVSFSLDDSNATLLHKRYLMLMKEYSQKDENIVNKALEKDIELYYKEGNLNAVLAYKKQIEDKKLQNASKILENVAIDILNKDLKSDNCINAVNTFIQFKSYEIGQKIENKKQMLNCFIRTSKLEQAIEYADKNYNEDPIFYGLQKASMLYDNKQYKQVLKIAKDIASSRILKSDEENFKAYYLQFLSYLKTNEYNQAMKILKILESFPMNFTMVEAYDTLVSYADDHKMQTTILTYAPKAIDYQNLKGINLYSPNIEFIYLDALDKTNQNEKSLEVLVDLLKLKLSDEDRARALYIQSLIYEKMKNTQAEKESLEQCLKLKPSNWQNLCRDKNQIVK</sequence>
<keyword evidence="2" id="KW-0282">Flagellum</keyword>
<reference evidence="2 3" key="1">
    <citation type="submission" date="2018-05" db="EMBL/GenBank/DDBJ databases">
        <title>Novel Campyloabacter and Helicobacter Species and Strains.</title>
        <authorList>
            <person name="Mannion A.J."/>
            <person name="Shen Z."/>
            <person name="Fox J.G."/>
        </authorList>
    </citation>
    <scope>NUCLEOTIDE SEQUENCE [LARGE SCALE GENOMIC DNA]</scope>
    <source>
        <strain evidence="3">MIT17-670</strain>
    </source>
</reference>
<dbReference type="InterPro" id="IPR011990">
    <property type="entry name" value="TPR-like_helical_dom_sf"/>
</dbReference>
<dbReference type="RefSeq" id="WP_137622455.1">
    <property type="nucleotide sequence ID" value="NZ_NXMA01000008.1"/>
</dbReference>
<dbReference type="InterPro" id="IPR019734">
    <property type="entry name" value="TPR_rpt"/>
</dbReference>
<dbReference type="Pfam" id="PF24323">
    <property type="entry name" value="DUF7494"/>
    <property type="match status" value="1"/>
</dbReference>